<proteinExistence type="predicted"/>
<dbReference type="Proteomes" id="UP000698800">
    <property type="component" value="Unassembled WGS sequence"/>
</dbReference>
<dbReference type="EMBL" id="JAGHQL010000048">
    <property type="protein sequence ID" value="KAH0542673.1"/>
    <property type="molecule type" value="Genomic_DNA"/>
</dbReference>
<feature type="compositionally biased region" description="Polar residues" evidence="1">
    <location>
        <begin position="23"/>
        <end position="35"/>
    </location>
</feature>
<reference evidence="3" key="1">
    <citation type="submission" date="2021-03" db="EMBL/GenBank/DDBJ databases">
        <title>Comparative genomics and phylogenomic investigation of the class Geoglossomycetes provide insights into ecological specialization and systematics.</title>
        <authorList>
            <person name="Melie T."/>
            <person name="Pirro S."/>
            <person name="Miller A.N."/>
            <person name="Quandt A."/>
        </authorList>
    </citation>
    <scope>NUCLEOTIDE SEQUENCE</scope>
    <source>
        <strain evidence="3">GBOQ0MN5Z8</strain>
    </source>
</reference>
<feature type="region of interest" description="Disordered" evidence="1">
    <location>
        <begin position="347"/>
        <end position="447"/>
    </location>
</feature>
<evidence type="ECO:0008006" key="5">
    <source>
        <dbReference type="Google" id="ProtNLM"/>
    </source>
</evidence>
<feature type="transmembrane region" description="Helical" evidence="2">
    <location>
        <begin position="315"/>
        <end position="339"/>
    </location>
</feature>
<keyword evidence="2" id="KW-0812">Transmembrane</keyword>
<keyword evidence="2" id="KW-1133">Transmembrane helix</keyword>
<name>A0A9P8I8A0_9PEZI</name>
<gene>
    <name evidence="3" type="ORF">FGG08_002906</name>
</gene>
<comment type="caution">
    <text evidence="3">The sequence shown here is derived from an EMBL/GenBank/DDBJ whole genome shotgun (WGS) entry which is preliminary data.</text>
</comment>
<accession>A0A9P8I8A0</accession>
<evidence type="ECO:0000313" key="3">
    <source>
        <dbReference type="EMBL" id="KAH0542673.1"/>
    </source>
</evidence>
<feature type="compositionally biased region" description="Basic and acidic residues" evidence="1">
    <location>
        <begin position="74"/>
        <end position="96"/>
    </location>
</feature>
<feature type="region of interest" description="Disordered" evidence="1">
    <location>
        <begin position="1"/>
        <end position="152"/>
    </location>
</feature>
<feature type="compositionally biased region" description="Low complexity" evidence="1">
    <location>
        <begin position="417"/>
        <end position="437"/>
    </location>
</feature>
<protein>
    <recommendedName>
        <fullName evidence="5">Ring-like domain-containing protein</fullName>
    </recommendedName>
</protein>
<dbReference type="AlphaFoldDB" id="A0A9P8I8A0"/>
<feature type="compositionally biased region" description="Low complexity" evidence="1">
    <location>
        <begin position="395"/>
        <end position="404"/>
    </location>
</feature>
<feature type="compositionally biased region" description="Polar residues" evidence="1">
    <location>
        <begin position="143"/>
        <end position="152"/>
    </location>
</feature>
<dbReference type="OrthoDB" id="5398191at2759"/>
<sequence length="447" mass="46916">MTDNFPKMLDYLKHKAKRHQAEPPQSKSPLLSPTDEQFLELIVPHDETPPPLPERHPDRPTGASTGGAEQVVTENRELQPEEDVAPEKKGEGEVKAKKEHKRWSILQKSFSKKGKKKAAEAQADAPVTPGEGKSGIHELQRASPLTSPLSASTEEHDITIALEKLNLSAEGTSAFSLSKETRELVQRFTVILKDLVNGVPTAYDDLVKLLDDSSSQLQNTYHKMPSYLQKLVTSLPSKLSSLAPEALAMAAESQGAATTAAATSTTAGSASTGGLGAAAAVKAGLQIPSLKELVTKPGAVVGMLKAIMNVLKLRWPAFIGTNVLWSLGLFVLLFVFWYCHKRGKEVRLEREKSEAGDDAPAGAGDAAGEPLPRDSPTAAATATATPQGTPGGASPGATATATVTVSLQEHPSGDPSGGSPAATAASPASPPTESTGEAQQHHAEPAK</sequence>
<keyword evidence="4" id="KW-1185">Reference proteome</keyword>
<feature type="compositionally biased region" description="Basic and acidic residues" evidence="1">
    <location>
        <begin position="43"/>
        <end position="59"/>
    </location>
</feature>
<feature type="compositionally biased region" description="Low complexity" evidence="1">
    <location>
        <begin position="376"/>
        <end position="388"/>
    </location>
</feature>
<feature type="compositionally biased region" description="Low complexity" evidence="1">
    <location>
        <begin position="358"/>
        <end position="368"/>
    </location>
</feature>
<evidence type="ECO:0000256" key="1">
    <source>
        <dbReference type="SAM" id="MobiDB-lite"/>
    </source>
</evidence>
<evidence type="ECO:0000256" key="2">
    <source>
        <dbReference type="SAM" id="Phobius"/>
    </source>
</evidence>
<organism evidence="3 4">
    <name type="scientific">Glutinoglossum americanum</name>
    <dbReference type="NCBI Taxonomy" id="1670608"/>
    <lineage>
        <taxon>Eukaryota</taxon>
        <taxon>Fungi</taxon>
        <taxon>Dikarya</taxon>
        <taxon>Ascomycota</taxon>
        <taxon>Pezizomycotina</taxon>
        <taxon>Geoglossomycetes</taxon>
        <taxon>Geoglossales</taxon>
        <taxon>Geoglossaceae</taxon>
        <taxon>Glutinoglossum</taxon>
    </lineage>
</organism>
<evidence type="ECO:0000313" key="4">
    <source>
        <dbReference type="Proteomes" id="UP000698800"/>
    </source>
</evidence>
<keyword evidence="2" id="KW-0472">Membrane</keyword>